<dbReference type="SUPFAM" id="SSF54523">
    <property type="entry name" value="Pili subunits"/>
    <property type="match status" value="1"/>
</dbReference>
<name>A0A1G2CG33_9BACT</name>
<dbReference type="Gene3D" id="3.30.700.10">
    <property type="entry name" value="Glycoprotein, Type 4 Pilin"/>
    <property type="match status" value="1"/>
</dbReference>
<sequence length="177" mass="18479">MRTRKVKQSACIRFYAPNNPRASASTKSGFTLLEVLIVIALLAVLGVAGVGYFGSSSRQVELDSTAKNIVAALRDARSRALSGQGGFHWGVHFVNSSTAGVYYYELFPATSTYLGATNTVEVTYYLPVGISFSSPASGASTTVLFNKGTGTATTSSITIGSQIATATVNVSPVGTVY</sequence>
<dbReference type="AlphaFoldDB" id="A0A1G2CG33"/>
<evidence type="ECO:0000313" key="2">
    <source>
        <dbReference type="EMBL" id="OGY99377.1"/>
    </source>
</evidence>
<organism evidence="2 3">
    <name type="scientific">Candidatus Liptonbacteria bacterium RIFCSPLOWO2_01_FULL_52_25</name>
    <dbReference type="NCBI Taxonomy" id="1798650"/>
    <lineage>
        <taxon>Bacteria</taxon>
        <taxon>Candidatus Liptoniibacteriota</taxon>
    </lineage>
</organism>
<keyword evidence="1" id="KW-0472">Membrane</keyword>
<feature type="transmembrane region" description="Helical" evidence="1">
    <location>
        <begin position="30"/>
        <end position="54"/>
    </location>
</feature>
<dbReference type="Proteomes" id="UP000178880">
    <property type="component" value="Unassembled WGS sequence"/>
</dbReference>
<keyword evidence="1" id="KW-1133">Transmembrane helix</keyword>
<accession>A0A1G2CG33</accession>
<dbReference type="STRING" id="1798650.A2945_00780"/>
<dbReference type="InterPro" id="IPR012902">
    <property type="entry name" value="N_methyl_site"/>
</dbReference>
<evidence type="ECO:0008006" key="4">
    <source>
        <dbReference type="Google" id="ProtNLM"/>
    </source>
</evidence>
<reference evidence="2 3" key="1">
    <citation type="journal article" date="2016" name="Nat. Commun.">
        <title>Thousands of microbial genomes shed light on interconnected biogeochemical processes in an aquifer system.</title>
        <authorList>
            <person name="Anantharaman K."/>
            <person name="Brown C.T."/>
            <person name="Hug L.A."/>
            <person name="Sharon I."/>
            <person name="Castelle C.J."/>
            <person name="Probst A.J."/>
            <person name="Thomas B.C."/>
            <person name="Singh A."/>
            <person name="Wilkins M.J."/>
            <person name="Karaoz U."/>
            <person name="Brodie E.L."/>
            <person name="Williams K.H."/>
            <person name="Hubbard S.S."/>
            <person name="Banfield J.F."/>
        </authorList>
    </citation>
    <scope>NUCLEOTIDE SEQUENCE [LARGE SCALE GENOMIC DNA]</scope>
</reference>
<dbReference type="EMBL" id="MHLA01000015">
    <property type="protein sequence ID" value="OGY99377.1"/>
    <property type="molecule type" value="Genomic_DNA"/>
</dbReference>
<dbReference type="PROSITE" id="PS00409">
    <property type="entry name" value="PROKAR_NTER_METHYL"/>
    <property type="match status" value="1"/>
</dbReference>
<dbReference type="Pfam" id="PF07963">
    <property type="entry name" value="N_methyl"/>
    <property type="match status" value="1"/>
</dbReference>
<evidence type="ECO:0000313" key="3">
    <source>
        <dbReference type="Proteomes" id="UP000178880"/>
    </source>
</evidence>
<proteinExistence type="predicted"/>
<evidence type="ECO:0000256" key="1">
    <source>
        <dbReference type="SAM" id="Phobius"/>
    </source>
</evidence>
<dbReference type="NCBIfam" id="TIGR02532">
    <property type="entry name" value="IV_pilin_GFxxxE"/>
    <property type="match status" value="1"/>
</dbReference>
<comment type="caution">
    <text evidence="2">The sequence shown here is derived from an EMBL/GenBank/DDBJ whole genome shotgun (WGS) entry which is preliminary data.</text>
</comment>
<gene>
    <name evidence="2" type="ORF">A2945_00780</name>
</gene>
<protein>
    <recommendedName>
        <fullName evidence="4">General secretion pathway GspH domain-containing protein</fullName>
    </recommendedName>
</protein>
<keyword evidence="1" id="KW-0812">Transmembrane</keyword>
<dbReference type="InterPro" id="IPR045584">
    <property type="entry name" value="Pilin-like"/>
</dbReference>